<gene>
    <name evidence="2" type="primary">POLX_1097</name>
    <name evidence="2" type="ORF">CK203_064000</name>
</gene>
<reference evidence="2 3" key="1">
    <citation type="journal article" date="2018" name="PLoS Genet.">
        <title>Population sequencing reveals clonal diversity and ancestral inbreeding in the grapevine cultivar Chardonnay.</title>
        <authorList>
            <person name="Roach M.J."/>
            <person name="Johnson D.L."/>
            <person name="Bohlmann J."/>
            <person name="van Vuuren H.J."/>
            <person name="Jones S.J."/>
            <person name="Pretorius I.S."/>
            <person name="Schmidt S.A."/>
            <person name="Borneman A.R."/>
        </authorList>
    </citation>
    <scope>NUCLEOTIDE SEQUENCE [LARGE SCALE GENOMIC DNA]</scope>
    <source>
        <strain evidence="3">cv. Chardonnay</strain>
        <tissue evidence="2">Leaf</tissue>
    </source>
</reference>
<dbReference type="Gene3D" id="3.30.420.10">
    <property type="entry name" value="Ribonuclease H-like superfamily/Ribonuclease H"/>
    <property type="match status" value="1"/>
</dbReference>
<dbReference type="InterPro" id="IPR013103">
    <property type="entry name" value="RVT_2"/>
</dbReference>
<dbReference type="AlphaFoldDB" id="A0A438G509"/>
<feature type="domain" description="Reverse transcriptase Ty1/copia-type" evidence="1">
    <location>
        <begin position="318"/>
        <end position="442"/>
    </location>
</feature>
<organism evidence="2 3">
    <name type="scientific">Vitis vinifera</name>
    <name type="common">Grape</name>
    <dbReference type="NCBI Taxonomy" id="29760"/>
    <lineage>
        <taxon>Eukaryota</taxon>
        <taxon>Viridiplantae</taxon>
        <taxon>Streptophyta</taxon>
        <taxon>Embryophyta</taxon>
        <taxon>Tracheophyta</taxon>
        <taxon>Spermatophyta</taxon>
        <taxon>Magnoliopsida</taxon>
        <taxon>eudicotyledons</taxon>
        <taxon>Gunneridae</taxon>
        <taxon>Pentapetalae</taxon>
        <taxon>rosids</taxon>
        <taxon>Vitales</taxon>
        <taxon>Vitaceae</taxon>
        <taxon>Viteae</taxon>
        <taxon>Vitis</taxon>
    </lineage>
</organism>
<dbReference type="Pfam" id="PF07727">
    <property type="entry name" value="RVT_2"/>
    <property type="match status" value="1"/>
</dbReference>
<sequence>MKKACTKYVAWSEKKGTLLNFVCLEINLAIVPIDTWWIDTGATTHLSVMMQGCLRNRMPTDGERYIYVGNGNKVAMKAISLFRLLLDSRCTLDLEETFVNFKAEVENQLGKKMKAIKFDCGGEYYGRYDRSNEQHPRPFAKYLMECGIVPQYTMLETPSQNGAGKAVKTAIYILNKVPSKVVAKTPYELWTRKKPSIRHLHVWGCPTEVRPYKPNEKNWTPELSFFETGNAKFIEDVELSGRESLRKVVFEEESASIPIIATGHDHIMFDDTIRNVQPITKIVDTPEIPPTQVVELVQVHEEIEAMKDEMKSMKDDGVWDLVELLEGVKPIGCKWIFKTKRDSKGNIVRYKARLVAKGFTKKEGIDFKETFSPVSSNDSFRIIMVLVAHYDLELHQMDFKTAFLNSNIDETIYMVQPENFEFNDSKQLGSFKGILGLSQKSYIDKVRSRFGMSNCTPRDTLVAKGDKFSLHQCPRNELERKDMERFPYASVVGSLMYAQVCMRSDIAYIVGMLGIYLSNPGMDHWKKTKWVMRRRSTLGNIFMLVGGVVSWKSVKQTLIASSTMEVEFIACYEASNHGIWLRNFITELRIVDGIEKPLRINCDNKLAELYSKNNRTSSKSKTH</sequence>
<dbReference type="CDD" id="cd09272">
    <property type="entry name" value="RNase_HI_RT_Ty1"/>
    <property type="match status" value="1"/>
</dbReference>
<dbReference type="InterPro" id="IPR012337">
    <property type="entry name" value="RNaseH-like_sf"/>
</dbReference>
<dbReference type="EMBL" id="QGNW01000592">
    <property type="protein sequence ID" value="RVW67303.1"/>
    <property type="molecule type" value="Genomic_DNA"/>
</dbReference>
<dbReference type="PANTHER" id="PTHR11439:SF467">
    <property type="entry name" value="INTEGRASE CATALYTIC DOMAIN-CONTAINING PROTEIN"/>
    <property type="match status" value="1"/>
</dbReference>
<evidence type="ECO:0000259" key="1">
    <source>
        <dbReference type="Pfam" id="PF07727"/>
    </source>
</evidence>
<dbReference type="Proteomes" id="UP000288805">
    <property type="component" value="Unassembled WGS sequence"/>
</dbReference>
<evidence type="ECO:0000313" key="2">
    <source>
        <dbReference type="EMBL" id="RVW67303.1"/>
    </source>
</evidence>
<comment type="caution">
    <text evidence="2">The sequence shown here is derived from an EMBL/GenBank/DDBJ whole genome shotgun (WGS) entry which is preliminary data.</text>
</comment>
<protein>
    <submittedName>
        <fullName evidence="2">Retrovirus-related Pol polyprotein from transposon TNT 1-94</fullName>
    </submittedName>
</protein>
<dbReference type="GO" id="GO:0003676">
    <property type="term" value="F:nucleic acid binding"/>
    <property type="evidence" value="ECO:0007669"/>
    <property type="project" value="InterPro"/>
</dbReference>
<dbReference type="InterPro" id="IPR036397">
    <property type="entry name" value="RNaseH_sf"/>
</dbReference>
<dbReference type="SUPFAM" id="SSF53098">
    <property type="entry name" value="Ribonuclease H-like"/>
    <property type="match status" value="1"/>
</dbReference>
<dbReference type="PANTHER" id="PTHR11439">
    <property type="entry name" value="GAG-POL-RELATED RETROTRANSPOSON"/>
    <property type="match status" value="1"/>
</dbReference>
<evidence type="ECO:0000313" key="3">
    <source>
        <dbReference type="Proteomes" id="UP000288805"/>
    </source>
</evidence>
<accession>A0A438G509</accession>
<name>A0A438G509_VITVI</name>
<proteinExistence type="predicted"/>